<organism evidence="4 5">
    <name type="scientific">Paracoccus haeundaensis</name>
    <dbReference type="NCBI Taxonomy" id="225362"/>
    <lineage>
        <taxon>Bacteria</taxon>
        <taxon>Pseudomonadati</taxon>
        <taxon>Pseudomonadota</taxon>
        <taxon>Alphaproteobacteria</taxon>
        <taxon>Rhodobacterales</taxon>
        <taxon>Paracoccaceae</taxon>
        <taxon>Paracoccus</taxon>
    </lineage>
</organism>
<dbReference type="AlphaFoldDB" id="A0A5C4R787"/>
<evidence type="ECO:0000259" key="3">
    <source>
        <dbReference type="Pfam" id="PF06276"/>
    </source>
</evidence>
<evidence type="ECO:0008006" key="6">
    <source>
        <dbReference type="Google" id="ProtNLM"/>
    </source>
</evidence>
<dbReference type="GO" id="GO:0019290">
    <property type="term" value="P:siderophore biosynthetic process"/>
    <property type="evidence" value="ECO:0007669"/>
    <property type="project" value="InterPro"/>
</dbReference>
<dbReference type="Proteomes" id="UP000304880">
    <property type="component" value="Unassembled WGS sequence"/>
</dbReference>
<dbReference type="RefSeq" id="WP_139598363.1">
    <property type="nucleotide sequence ID" value="NZ_VDDC01000012.1"/>
</dbReference>
<evidence type="ECO:0000313" key="5">
    <source>
        <dbReference type="Proteomes" id="UP000304880"/>
    </source>
</evidence>
<reference evidence="4 5" key="1">
    <citation type="submission" date="2019-06" db="EMBL/GenBank/DDBJ databases">
        <authorList>
            <person name="Li J."/>
        </authorList>
    </citation>
    <scope>NUCLEOTIDE SEQUENCE [LARGE SCALE GENOMIC DNA]</scope>
    <source>
        <strain evidence="4 5">CGMCC 1.8012</strain>
    </source>
</reference>
<proteinExistence type="inferred from homology"/>
<dbReference type="Pfam" id="PF04183">
    <property type="entry name" value="IucA_IucC"/>
    <property type="match status" value="1"/>
</dbReference>
<keyword evidence="5" id="KW-1185">Reference proteome</keyword>
<gene>
    <name evidence="4" type="ORF">FHD67_07755</name>
</gene>
<dbReference type="PANTHER" id="PTHR34384">
    <property type="entry name" value="L-2,3-DIAMINOPROPANOATE--CITRATE LIGASE"/>
    <property type="match status" value="1"/>
</dbReference>
<feature type="domain" description="Aerobactin siderophore biosynthesis IucA/IucC-like C-terminal" evidence="3">
    <location>
        <begin position="384"/>
        <end position="537"/>
    </location>
</feature>
<evidence type="ECO:0000313" key="4">
    <source>
        <dbReference type="EMBL" id="TNH39873.1"/>
    </source>
</evidence>
<evidence type="ECO:0000256" key="1">
    <source>
        <dbReference type="ARBA" id="ARBA00007832"/>
    </source>
</evidence>
<comment type="caution">
    <text evidence="4">The sequence shown here is derived from an EMBL/GenBank/DDBJ whole genome shotgun (WGS) entry which is preliminary data.</text>
</comment>
<evidence type="ECO:0000259" key="2">
    <source>
        <dbReference type="Pfam" id="PF04183"/>
    </source>
</evidence>
<sequence>MTFSDPCLLAVRHPEQAGPGAGTLPDPCPASDAQGIADLASLRALLICDRRELGGGCDLVPVAGGWLEVLTDAPMVSGMPRIRGLIRHGPDGSRSIDPALALSLILDRLKGDHGPAGAALARRVQASRHRIATICGQRLARPHPAPDWLTAEQAVIFGHWMHPCPKALSGMSLPEERAMTPDWCGALHLVGLSVRKDLIAGTDPDRVRELPGMDLDPGPGRILLPAHPLTWDRASRDPAIAALLSQGAIRELGPVGPAWWATSSVRTLWRGDSPWQVKVSLPVTITNSQRVNKRHELLAGAAMSARIGALQGRFGRLRLIDDPHWLTLALPGRIESGLEVILRRNPWRGGRGGQVMQVAGLVAEPLPGRPSMLAQVMAGHDPAAWFDAYLDCAVAPLLRLYDATGIAVEAHQQNALLDLSQGLPHRCDIRDNQGFYVADDMACATLRAIPNLVYPRAEAEDALTYSLIVNQVFGVVHRMALDGIWPERRALSALAAHLGGLTRLPGHGGALARRWLTQPHLPAKGNLLTQLGGVDELLIPGERAPMIRVPNPLPALAHAGMLSDVA</sequence>
<dbReference type="PANTHER" id="PTHR34384:SF5">
    <property type="entry name" value="L-2,3-DIAMINOPROPANOATE--CITRATE LIGASE"/>
    <property type="match status" value="1"/>
</dbReference>
<accession>A0A5C4R787</accession>
<dbReference type="EMBL" id="VDDC01000012">
    <property type="protein sequence ID" value="TNH39873.1"/>
    <property type="molecule type" value="Genomic_DNA"/>
</dbReference>
<dbReference type="InterPro" id="IPR022770">
    <property type="entry name" value="IucA/IucC-like_C"/>
</dbReference>
<dbReference type="InterPro" id="IPR037455">
    <property type="entry name" value="LucA/IucC-like"/>
</dbReference>
<name>A0A5C4R787_9RHOB</name>
<dbReference type="InterPro" id="IPR007310">
    <property type="entry name" value="Aerobactin_biosyn_IucA/IucC_N"/>
</dbReference>
<feature type="domain" description="Aerobactin siderophore biosynthesis IucA/IucC N-terminal" evidence="2">
    <location>
        <begin position="149"/>
        <end position="362"/>
    </location>
</feature>
<dbReference type="Pfam" id="PF06276">
    <property type="entry name" value="FhuF"/>
    <property type="match status" value="1"/>
</dbReference>
<comment type="similarity">
    <text evidence="1">Belongs to the IucA/IucC family.</text>
</comment>
<dbReference type="GO" id="GO:0016881">
    <property type="term" value="F:acid-amino acid ligase activity"/>
    <property type="evidence" value="ECO:0007669"/>
    <property type="project" value="UniProtKB-ARBA"/>
</dbReference>
<protein>
    <recommendedName>
        <fullName evidence="6">Siderophore biosynthesis protein</fullName>
    </recommendedName>
</protein>
<dbReference type="Gene3D" id="1.10.510.40">
    <property type="match status" value="1"/>
</dbReference>